<accession>A0A2W5KFL4</accession>
<feature type="transmembrane region" description="Helical" evidence="9">
    <location>
        <begin position="190"/>
        <end position="209"/>
    </location>
</feature>
<evidence type="ECO:0000256" key="9">
    <source>
        <dbReference type="SAM" id="Phobius"/>
    </source>
</evidence>
<keyword evidence="6 9" id="KW-1133">Transmembrane helix</keyword>
<organism evidence="10 11">
    <name type="scientific">Ancylobacter novellus</name>
    <name type="common">Thiobacillus novellus</name>
    <dbReference type="NCBI Taxonomy" id="921"/>
    <lineage>
        <taxon>Bacteria</taxon>
        <taxon>Pseudomonadati</taxon>
        <taxon>Pseudomonadota</taxon>
        <taxon>Alphaproteobacteria</taxon>
        <taxon>Hyphomicrobiales</taxon>
        <taxon>Xanthobacteraceae</taxon>
        <taxon>Ancylobacter</taxon>
    </lineage>
</organism>
<gene>
    <name evidence="10" type="ORF">DI565_08355</name>
</gene>
<evidence type="ECO:0000256" key="1">
    <source>
        <dbReference type="ARBA" id="ARBA00004651"/>
    </source>
</evidence>
<evidence type="ECO:0000256" key="6">
    <source>
        <dbReference type="ARBA" id="ARBA00022989"/>
    </source>
</evidence>
<evidence type="ECO:0000313" key="11">
    <source>
        <dbReference type="Proteomes" id="UP000249577"/>
    </source>
</evidence>
<feature type="transmembrane region" description="Helical" evidence="9">
    <location>
        <begin position="249"/>
        <end position="277"/>
    </location>
</feature>
<feature type="transmembrane region" description="Helical" evidence="9">
    <location>
        <begin position="348"/>
        <end position="373"/>
    </location>
</feature>
<dbReference type="AlphaFoldDB" id="A0A2W5KFL4"/>
<sequence>MDRTEAVSSGEAAESGVVRGAAWTIVGLGVVATLYFGADLLIPIALALLLAFVLSPIVSLAKRTRVPRAIAVIFAVSLAFGVIVGLGAIVAGQVGQLAGDLPKYQSTMREKIQSMRGWTFGSGTLERAADMLQNLGRELDAPPGGVTVTPGAKTQAPGADGRAPDAPTLVELREPPRTSLQNLSNIVSPLVHPMATAGIIVIFVIFVLLEREDLRNRVMRLAGTHDIQRTTAAIDEAARRLSRLFLTQLALNSAFGLVIGLGLWAIGVPSAALWGIIAGVLRFVPYVGAFIAAVFPMALAAAVDPGWTMLIATAALFAVVEPLVGHVIEPLVYGRSAGLSPVAVVVSATFWTALWGPIGLVLATPLTVCLVVLGRHVESLGFLDTLFGDRPALTPAELFYQRMLARDPGEAAEKAEEFLREKPLSAYYEEVALPGLLLAQRDAEAGSLKAERLATLKASVAELVEDLALYDDGPPKDELPTTDPEAIDAIEAVEAAEAERKPMGWRLPRPGFGASEPVVPAAPDPEAVLCVGARTPVDQAAASIVAQVLAKNGVSARIVEGDEPDIDGVAAPVWCVVGLDSGEAHLRLAVRRIRRRREDATALIARWRSETPDWSEEAARRAVEKDRAATRADGIALSLADVVELCRAAKAQEGAGAPPAAVSA</sequence>
<evidence type="ECO:0000256" key="8">
    <source>
        <dbReference type="SAM" id="MobiDB-lite"/>
    </source>
</evidence>
<dbReference type="Proteomes" id="UP000249577">
    <property type="component" value="Unassembled WGS sequence"/>
</dbReference>
<feature type="transmembrane region" description="Helical" evidence="9">
    <location>
        <begin position="44"/>
        <end position="62"/>
    </location>
</feature>
<dbReference type="InterPro" id="IPR002549">
    <property type="entry name" value="AI-2E-like"/>
</dbReference>
<comment type="caution">
    <text evidence="10">The sequence shown here is derived from an EMBL/GenBank/DDBJ whole genome shotgun (WGS) entry which is preliminary data.</text>
</comment>
<feature type="region of interest" description="Disordered" evidence="8">
    <location>
        <begin position="143"/>
        <end position="164"/>
    </location>
</feature>
<evidence type="ECO:0000256" key="7">
    <source>
        <dbReference type="ARBA" id="ARBA00023136"/>
    </source>
</evidence>
<feature type="transmembrane region" description="Helical" evidence="9">
    <location>
        <begin position="69"/>
        <end position="91"/>
    </location>
</feature>
<dbReference type="Pfam" id="PF01594">
    <property type="entry name" value="AI-2E_transport"/>
    <property type="match status" value="2"/>
</dbReference>
<name>A0A2W5KFL4_ANCNO</name>
<feature type="transmembrane region" description="Helical" evidence="9">
    <location>
        <begin position="310"/>
        <end position="328"/>
    </location>
</feature>
<evidence type="ECO:0000256" key="2">
    <source>
        <dbReference type="ARBA" id="ARBA00009773"/>
    </source>
</evidence>
<evidence type="ECO:0000313" key="10">
    <source>
        <dbReference type="EMBL" id="PZQ15836.1"/>
    </source>
</evidence>
<evidence type="ECO:0000256" key="3">
    <source>
        <dbReference type="ARBA" id="ARBA00022448"/>
    </source>
</evidence>
<dbReference type="PANTHER" id="PTHR21716:SF53">
    <property type="entry name" value="PERMEASE PERM-RELATED"/>
    <property type="match status" value="1"/>
</dbReference>
<keyword evidence="7 9" id="KW-0472">Membrane</keyword>
<dbReference type="PANTHER" id="PTHR21716">
    <property type="entry name" value="TRANSMEMBRANE PROTEIN"/>
    <property type="match status" value="1"/>
</dbReference>
<dbReference type="EMBL" id="QFPN01000004">
    <property type="protein sequence ID" value="PZQ15836.1"/>
    <property type="molecule type" value="Genomic_DNA"/>
</dbReference>
<evidence type="ECO:0000256" key="5">
    <source>
        <dbReference type="ARBA" id="ARBA00022692"/>
    </source>
</evidence>
<keyword evidence="4" id="KW-1003">Cell membrane</keyword>
<comment type="subcellular location">
    <subcellularLocation>
        <location evidence="1">Cell membrane</location>
        <topology evidence="1">Multi-pass membrane protein</topology>
    </subcellularLocation>
</comment>
<keyword evidence="5 9" id="KW-0812">Transmembrane</keyword>
<feature type="transmembrane region" description="Helical" evidence="9">
    <location>
        <begin position="283"/>
        <end position="303"/>
    </location>
</feature>
<feature type="transmembrane region" description="Helical" evidence="9">
    <location>
        <begin position="20"/>
        <end position="38"/>
    </location>
</feature>
<protein>
    <submittedName>
        <fullName evidence="10">AI-2E family transporter</fullName>
    </submittedName>
</protein>
<evidence type="ECO:0000256" key="4">
    <source>
        <dbReference type="ARBA" id="ARBA00022475"/>
    </source>
</evidence>
<proteinExistence type="inferred from homology"/>
<comment type="similarity">
    <text evidence="2">Belongs to the autoinducer-2 exporter (AI-2E) (TC 2.A.86) family.</text>
</comment>
<dbReference type="GO" id="GO:0005886">
    <property type="term" value="C:plasma membrane"/>
    <property type="evidence" value="ECO:0007669"/>
    <property type="project" value="UniProtKB-SubCell"/>
</dbReference>
<keyword evidence="3" id="KW-0813">Transport</keyword>
<reference evidence="10 11" key="1">
    <citation type="submission" date="2017-08" db="EMBL/GenBank/DDBJ databases">
        <title>Infants hospitalized years apart are colonized by the same room-sourced microbial strains.</title>
        <authorList>
            <person name="Brooks B."/>
            <person name="Olm M.R."/>
            <person name="Firek B.A."/>
            <person name="Baker R."/>
            <person name="Thomas B.C."/>
            <person name="Morowitz M.J."/>
            <person name="Banfield J.F."/>
        </authorList>
    </citation>
    <scope>NUCLEOTIDE SEQUENCE [LARGE SCALE GENOMIC DNA]</scope>
    <source>
        <strain evidence="10">S2_005_003_R2_43</strain>
    </source>
</reference>